<dbReference type="RefSeq" id="WP_207976959.1">
    <property type="nucleotide sequence ID" value="NZ_CP068391.1"/>
</dbReference>
<dbReference type="PRINTS" id="PR00039">
    <property type="entry name" value="HTHLYSR"/>
</dbReference>
<keyword evidence="2" id="KW-0678">Repressor</keyword>
<comment type="similarity">
    <text evidence="1">Belongs to the LysR transcriptional regulatory family.</text>
</comment>
<evidence type="ECO:0000313" key="7">
    <source>
        <dbReference type="EMBL" id="QQX53101.1"/>
    </source>
</evidence>
<dbReference type="InterPro" id="IPR036390">
    <property type="entry name" value="WH_DNA-bd_sf"/>
</dbReference>
<evidence type="ECO:0000256" key="5">
    <source>
        <dbReference type="ARBA" id="ARBA00023163"/>
    </source>
</evidence>
<keyword evidence="4" id="KW-0238">DNA-binding</keyword>
<evidence type="ECO:0000256" key="1">
    <source>
        <dbReference type="ARBA" id="ARBA00009437"/>
    </source>
</evidence>
<dbReference type="GO" id="GO:0043565">
    <property type="term" value="F:sequence-specific DNA binding"/>
    <property type="evidence" value="ECO:0007669"/>
    <property type="project" value="TreeGrafter"/>
</dbReference>
<name>A0A7U0RMZ2_SERPR</name>
<dbReference type="PROSITE" id="PS50931">
    <property type="entry name" value="HTH_LYSR"/>
    <property type="match status" value="1"/>
</dbReference>
<organism evidence="7 8">
    <name type="scientific">Serratia proteamaculans</name>
    <dbReference type="NCBI Taxonomy" id="28151"/>
    <lineage>
        <taxon>Bacteria</taxon>
        <taxon>Pseudomonadati</taxon>
        <taxon>Pseudomonadota</taxon>
        <taxon>Gammaproteobacteria</taxon>
        <taxon>Enterobacterales</taxon>
        <taxon>Yersiniaceae</taxon>
        <taxon>Serratia</taxon>
    </lineage>
</organism>
<dbReference type="AlphaFoldDB" id="A0A7U0RMZ2"/>
<dbReference type="InterPro" id="IPR005119">
    <property type="entry name" value="LysR_subst-bd"/>
</dbReference>
<dbReference type="InterPro" id="IPR000847">
    <property type="entry name" value="LysR_HTH_N"/>
</dbReference>
<reference evidence="7 8" key="1">
    <citation type="submission" date="2021-01" db="EMBL/GenBank/DDBJ databases">
        <title>Chromosome sequence of Serratia proteamaculans strain 94 rif-r, isolated from spoiled beef.</title>
        <authorList>
            <person name="Zaytseva Y.V."/>
            <person name="Iablokov S.N."/>
            <person name="Klyukina A."/>
        </authorList>
    </citation>
    <scope>NUCLEOTIDE SEQUENCE [LARGE SCALE GENOMIC DNA]</scope>
    <source>
        <strain evidence="7 8">94 rif-r</strain>
    </source>
</reference>
<dbReference type="SUPFAM" id="SSF53850">
    <property type="entry name" value="Periplasmic binding protein-like II"/>
    <property type="match status" value="1"/>
</dbReference>
<evidence type="ECO:0000256" key="4">
    <source>
        <dbReference type="ARBA" id="ARBA00023125"/>
    </source>
</evidence>
<dbReference type="PANTHER" id="PTHR30537:SF3">
    <property type="entry name" value="TRANSCRIPTIONAL REGULATORY PROTEIN"/>
    <property type="match status" value="1"/>
</dbReference>
<evidence type="ECO:0000313" key="8">
    <source>
        <dbReference type="Proteomes" id="UP000596176"/>
    </source>
</evidence>
<dbReference type="InterPro" id="IPR058163">
    <property type="entry name" value="LysR-type_TF_proteobact-type"/>
</dbReference>
<dbReference type="PANTHER" id="PTHR30537">
    <property type="entry name" value="HTH-TYPE TRANSCRIPTIONAL REGULATOR"/>
    <property type="match status" value="1"/>
</dbReference>
<dbReference type="InterPro" id="IPR036388">
    <property type="entry name" value="WH-like_DNA-bd_sf"/>
</dbReference>
<keyword evidence="3" id="KW-0805">Transcription regulation</keyword>
<dbReference type="GO" id="GO:0003700">
    <property type="term" value="F:DNA-binding transcription factor activity"/>
    <property type="evidence" value="ECO:0007669"/>
    <property type="project" value="InterPro"/>
</dbReference>
<dbReference type="EMBL" id="CP068391">
    <property type="protein sequence ID" value="QQX53101.1"/>
    <property type="molecule type" value="Genomic_DNA"/>
</dbReference>
<dbReference type="FunFam" id="1.10.10.10:FF:000001">
    <property type="entry name" value="LysR family transcriptional regulator"/>
    <property type="match status" value="1"/>
</dbReference>
<evidence type="ECO:0000256" key="3">
    <source>
        <dbReference type="ARBA" id="ARBA00023015"/>
    </source>
</evidence>
<dbReference type="Gene3D" id="3.40.190.290">
    <property type="match status" value="1"/>
</dbReference>
<gene>
    <name evidence="7" type="ORF">JKX24_23555</name>
</gene>
<sequence length="291" mass="32690">MKNMDWNDLRYFLCVARHASLTGAAQELGVSQSTVARRVAALEESLGTALFVRHATGYYLTDNGHDVLARAEQVEVRIFELEKGSSSLDATVAGVVRLATAETMATRIIIPALPLLAARYPRLRLELITGIGMVDLPRYQADLALRLVRPEHGNLVIQKLGNMASAVYANQDYLTRYSPEERRFICWDKTYAHLPAAQWMEKHGHSHDPVLTTNSVATQYAAAKMGIGLAVLPCFMVRNDDRLVQTQMPKDVFTEELWLVAHADVRASARVRAISEFLQDIFRKEDAEWHK</sequence>
<dbReference type="Pfam" id="PF00126">
    <property type="entry name" value="HTH_1"/>
    <property type="match status" value="1"/>
</dbReference>
<evidence type="ECO:0000259" key="6">
    <source>
        <dbReference type="PROSITE" id="PS50931"/>
    </source>
</evidence>
<protein>
    <submittedName>
        <fullName evidence="7">LysR family transcriptional regulator</fullName>
    </submittedName>
</protein>
<dbReference type="GO" id="GO:0006351">
    <property type="term" value="P:DNA-templated transcription"/>
    <property type="evidence" value="ECO:0007669"/>
    <property type="project" value="TreeGrafter"/>
</dbReference>
<keyword evidence="5" id="KW-0804">Transcription</keyword>
<dbReference type="Proteomes" id="UP000596176">
    <property type="component" value="Chromosome"/>
</dbReference>
<evidence type="ECO:0000256" key="2">
    <source>
        <dbReference type="ARBA" id="ARBA00022491"/>
    </source>
</evidence>
<dbReference type="SUPFAM" id="SSF46785">
    <property type="entry name" value="Winged helix' DNA-binding domain"/>
    <property type="match status" value="1"/>
</dbReference>
<accession>A0A7U0RMZ2</accession>
<dbReference type="Pfam" id="PF03466">
    <property type="entry name" value="LysR_substrate"/>
    <property type="match status" value="1"/>
</dbReference>
<feature type="domain" description="HTH lysR-type" evidence="6">
    <location>
        <begin position="4"/>
        <end position="61"/>
    </location>
</feature>
<proteinExistence type="inferred from homology"/>
<dbReference type="Gene3D" id="1.10.10.10">
    <property type="entry name" value="Winged helix-like DNA-binding domain superfamily/Winged helix DNA-binding domain"/>
    <property type="match status" value="1"/>
</dbReference>